<feature type="compositionally biased region" description="Basic and acidic residues" evidence="1">
    <location>
        <begin position="511"/>
        <end position="524"/>
    </location>
</feature>
<feature type="compositionally biased region" description="Basic and acidic residues" evidence="1">
    <location>
        <begin position="793"/>
        <end position="802"/>
    </location>
</feature>
<feature type="region of interest" description="Disordered" evidence="1">
    <location>
        <begin position="1307"/>
        <end position="1381"/>
    </location>
</feature>
<feature type="compositionally biased region" description="Low complexity" evidence="1">
    <location>
        <begin position="763"/>
        <end position="783"/>
    </location>
</feature>
<evidence type="ECO:0000256" key="1">
    <source>
        <dbReference type="SAM" id="MobiDB-lite"/>
    </source>
</evidence>
<feature type="compositionally biased region" description="Basic and acidic residues" evidence="1">
    <location>
        <begin position="706"/>
        <end position="719"/>
    </location>
</feature>
<accession>A0ABP0JHX5</accession>
<feature type="compositionally biased region" description="Low complexity" evidence="1">
    <location>
        <begin position="1350"/>
        <end position="1381"/>
    </location>
</feature>
<evidence type="ECO:0000313" key="2">
    <source>
        <dbReference type="EMBL" id="CAK9013943.1"/>
    </source>
</evidence>
<reference evidence="2 3" key="1">
    <citation type="submission" date="2024-02" db="EMBL/GenBank/DDBJ databases">
        <authorList>
            <person name="Chen Y."/>
            <person name="Shah S."/>
            <person name="Dougan E. K."/>
            <person name="Thang M."/>
            <person name="Chan C."/>
        </authorList>
    </citation>
    <scope>NUCLEOTIDE SEQUENCE [LARGE SCALE GENOMIC DNA]</scope>
</reference>
<gene>
    <name evidence="2" type="ORF">CCMP2556_LOCUS11483</name>
</gene>
<feature type="region of interest" description="Disordered" evidence="1">
    <location>
        <begin position="876"/>
        <end position="900"/>
    </location>
</feature>
<feature type="region of interest" description="Disordered" evidence="1">
    <location>
        <begin position="1002"/>
        <end position="1047"/>
    </location>
</feature>
<feature type="region of interest" description="Disordered" evidence="1">
    <location>
        <begin position="1596"/>
        <end position="1632"/>
    </location>
</feature>
<dbReference type="EMBL" id="CAXAMN010005480">
    <property type="protein sequence ID" value="CAK9013943.1"/>
    <property type="molecule type" value="Genomic_DNA"/>
</dbReference>
<keyword evidence="3" id="KW-1185">Reference proteome</keyword>
<evidence type="ECO:0000313" key="3">
    <source>
        <dbReference type="Proteomes" id="UP001642484"/>
    </source>
</evidence>
<sequence length="1649" mass="185731">MPLVHVQVSEEQVNKSLAALTESMSGLGDLTKSTPKRKAETKVSIDHQAVDDQLSAPSKFCTGCECLPESRNSLAPMTVKLGSYSKWNWSRDFAKAVKQPLDMVLAKLFSLLSDNKEMTFVDCPAPTQRELQGWGYTLVPMYDPHAILAYLFDEVGLCIDREQVTRYWKEAADRNCPWASNEPGDRIPLKIFGDDCVYDFKGSKAHAIYMSLPLWRPRAARNSGFLIWAQKSSQFQGFEGLLPVLARMVWSLNEAYDNRLPKTGHRFAVCEIGGDWAWMRFFWQFSRHWNSHRPCPFCNVDKFGARAWPLLRDIDWLPNVTFINQIVGSGASQRVNPFILLKNFHVSLIHPCQLHNLNLALLWTSNGAAFATFAELGFWGDPTQSLALLVEAAWDDFRAFMKTERRHSSQSKFTIKMIFKKSHGAYWSAKGYNSRLLADWLADCAERLWQRTFSEADGRTFGTTEPQAAELCELGYDYLRAHQSLRFNPRFTSGWIDEDAMGLLKRMSRRVSKDAVHQKRDNEAHFTTGTHKGQRHPSAGPARPVKSGPPPEREPLRRRPQPLPDRRRPAEPSYPPPERERTGTKRRSDRDYYDNCDDEAPKIPEPGTKGLSAKIKARRPGEEEYLVFDSIQDAIDSTRTSPPPSPLMKPRPAKQIWPKPRKAKPQPAAEQQTKPPPAAEREAAEPAPLPIRDPEKSRERRRRRRSEGEPGEARPDIEHRRRRRRSKPEMAEPVDVTRPAPPEAPAPSEEASNATEATREAAADTTTATAAAEAPAPTEGTSTRQVNWTMMHGWERIRRYQSDDEEVDSSSSAASESEEEDLAYQLKLSESSQASQSKQAKEKIKVKLLTVLRSLLEDEKDEETIQRLRKKEKRLAERATARATGATSSTEVGIHGTWRPTVMSPSRHPILGLLNMGSHPNPKQWRIKPLEELRQRLLSDPHSFALVQDALDSISDSGSEVPQEVLKAAVHGPETPQQLAMWQETMEDEAIETLDAINAPKVFKPQLDPMSSDEGSISEGESETSHDPDYQDEDSTTSNETKAEEEFHEILTSGCAGETEILSKGGEFELSFTQLLEQMAAPSTVTGSHAGWQLAVGERRGGILGTMVGAITTEHVTEGFHGMKLALSSALAAKNMTITRDGFSPNQRLFGTEVRYPSLLEDDVKPSFAESLDTETEFARSHRMRTTARLALIRMDVQEKMKRAILRKPGVDTEGRALLLATPNMRLATKEELAMNEPAKEDAETIGQMLRDPERDNAYHDQTHFKGAPKRKHIRDDPERKRARLMMRGTKSIRELLKSRFGFKEQLRKRKVQLQPPEKGDPVEPRKKVKKALPPPPAAESQDSMEEYTPSQAPEPEAPQEGPRPMLPAPSSAPAEPPTEATHADYKEAVKLHQKFVEEANAGRARLTYPPLDKNNKWFYVSYFDASLGKESDGKSQLGAVHFLTTAAARTGPAAAAPVEFSTNKSSRVLRSSMSAEACSMSICVDRHLYGRLVIDMMLYGYKTLDENWRTTMGISGGVVTDAKSLYDHMGTTGQIPTERQTMLDLMVARDHLESGAYELFSVPTHRQHADGLTKKMKNILWETFCKLPRISLKETEDERKLEEHRKGLRKAQRQRRKDRMKGREPSQAAPAHVQYVQLQSCQHTLLAM</sequence>
<feature type="compositionally biased region" description="Low complexity" evidence="1">
    <location>
        <begin position="825"/>
        <end position="838"/>
    </location>
</feature>
<organism evidence="2 3">
    <name type="scientific">Durusdinium trenchii</name>
    <dbReference type="NCBI Taxonomy" id="1381693"/>
    <lineage>
        <taxon>Eukaryota</taxon>
        <taxon>Sar</taxon>
        <taxon>Alveolata</taxon>
        <taxon>Dinophyceae</taxon>
        <taxon>Suessiales</taxon>
        <taxon>Symbiodiniaceae</taxon>
        <taxon>Durusdinium</taxon>
    </lineage>
</organism>
<feature type="compositionally biased region" description="Basic residues" evidence="1">
    <location>
        <begin position="1607"/>
        <end position="1621"/>
    </location>
</feature>
<feature type="compositionally biased region" description="Basic and acidic residues" evidence="1">
    <location>
        <begin position="1596"/>
        <end position="1606"/>
    </location>
</feature>
<feature type="compositionally biased region" description="Low complexity" evidence="1">
    <location>
        <begin position="746"/>
        <end position="756"/>
    </location>
</feature>
<feature type="region of interest" description="Disordered" evidence="1">
    <location>
        <begin position="511"/>
        <end position="840"/>
    </location>
</feature>
<proteinExistence type="predicted"/>
<feature type="region of interest" description="Disordered" evidence="1">
    <location>
        <begin position="1259"/>
        <end position="1280"/>
    </location>
</feature>
<comment type="caution">
    <text evidence="2">The sequence shown here is derived from an EMBL/GenBank/DDBJ whole genome shotgun (WGS) entry which is preliminary data.</text>
</comment>
<feature type="compositionally biased region" description="Basic and acidic residues" evidence="1">
    <location>
        <begin position="577"/>
        <end position="593"/>
    </location>
</feature>
<dbReference type="Proteomes" id="UP001642484">
    <property type="component" value="Unassembled WGS sequence"/>
</dbReference>
<name>A0ABP0JHX5_9DINO</name>
<protein>
    <submittedName>
        <fullName evidence="2">Uncharacterized protein</fullName>
    </submittedName>
</protein>